<feature type="region of interest" description="Disordered" evidence="1">
    <location>
        <begin position="71"/>
        <end position="107"/>
    </location>
</feature>
<sequence>MGSYLLQSSTGTMPISHSSILANFWMVMNSIPSNQVMRVALLPSQQLRGSSSSGGGNNGLGEGQLGMFAGLNQYRGGGGVSESQTSGSHSHHGGGTDDRHNTISHHS</sequence>
<proteinExistence type="predicted"/>
<evidence type="ECO:0000313" key="2">
    <source>
        <dbReference type="EMBL" id="KAK6797405.1"/>
    </source>
</evidence>
<dbReference type="EMBL" id="JBANQN010000002">
    <property type="protein sequence ID" value="KAK6797405.1"/>
    <property type="molecule type" value="Genomic_DNA"/>
</dbReference>
<organism evidence="2 3">
    <name type="scientific">Solanum bulbocastanum</name>
    <name type="common">Wild potato</name>
    <dbReference type="NCBI Taxonomy" id="147425"/>
    <lineage>
        <taxon>Eukaryota</taxon>
        <taxon>Viridiplantae</taxon>
        <taxon>Streptophyta</taxon>
        <taxon>Embryophyta</taxon>
        <taxon>Tracheophyta</taxon>
        <taxon>Spermatophyta</taxon>
        <taxon>Magnoliopsida</taxon>
        <taxon>eudicotyledons</taxon>
        <taxon>Gunneridae</taxon>
        <taxon>Pentapetalae</taxon>
        <taxon>asterids</taxon>
        <taxon>lamiids</taxon>
        <taxon>Solanales</taxon>
        <taxon>Solanaceae</taxon>
        <taxon>Solanoideae</taxon>
        <taxon>Solaneae</taxon>
        <taxon>Solanum</taxon>
    </lineage>
</organism>
<evidence type="ECO:0000313" key="3">
    <source>
        <dbReference type="Proteomes" id="UP001371456"/>
    </source>
</evidence>
<protein>
    <submittedName>
        <fullName evidence="2">Uncharacterized protein</fullName>
    </submittedName>
</protein>
<dbReference type="AlphaFoldDB" id="A0AAN8U097"/>
<comment type="caution">
    <text evidence="2">The sequence shown here is derived from an EMBL/GenBank/DDBJ whole genome shotgun (WGS) entry which is preliminary data.</text>
</comment>
<accession>A0AAN8U097</accession>
<reference evidence="2 3" key="1">
    <citation type="submission" date="2024-02" db="EMBL/GenBank/DDBJ databases">
        <title>de novo genome assembly of Solanum bulbocastanum strain 11H21.</title>
        <authorList>
            <person name="Hosaka A.J."/>
        </authorList>
    </citation>
    <scope>NUCLEOTIDE SEQUENCE [LARGE SCALE GENOMIC DNA]</scope>
    <source>
        <tissue evidence="2">Young leaves</tissue>
    </source>
</reference>
<gene>
    <name evidence="2" type="ORF">RDI58_005107</name>
</gene>
<keyword evidence="3" id="KW-1185">Reference proteome</keyword>
<dbReference type="Proteomes" id="UP001371456">
    <property type="component" value="Unassembled WGS sequence"/>
</dbReference>
<evidence type="ECO:0000256" key="1">
    <source>
        <dbReference type="SAM" id="MobiDB-lite"/>
    </source>
</evidence>
<name>A0AAN8U097_SOLBU</name>